<dbReference type="Proteomes" id="UP000295793">
    <property type="component" value="Unassembled WGS sequence"/>
</dbReference>
<dbReference type="OrthoDB" id="9795150at2"/>
<dbReference type="Pfam" id="PF02371">
    <property type="entry name" value="Transposase_20"/>
    <property type="match status" value="1"/>
</dbReference>
<dbReference type="GO" id="GO:0006313">
    <property type="term" value="P:DNA transposition"/>
    <property type="evidence" value="ECO:0007669"/>
    <property type="project" value="InterPro"/>
</dbReference>
<dbReference type="InterPro" id="IPR047650">
    <property type="entry name" value="Transpos_IS110"/>
</dbReference>
<dbReference type="PANTHER" id="PTHR33055">
    <property type="entry name" value="TRANSPOSASE FOR INSERTION SEQUENCE ELEMENT IS1111A"/>
    <property type="match status" value="1"/>
</dbReference>
<evidence type="ECO:0000313" key="4">
    <source>
        <dbReference type="EMBL" id="TCS32930.1"/>
    </source>
</evidence>
<evidence type="ECO:0000259" key="3">
    <source>
        <dbReference type="Pfam" id="PF02371"/>
    </source>
</evidence>
<evidence type="ECO:0000259" key="2">
    <source>
        <dbReference type="Pfam" id="PF01548"/>
    </source>
</evidence>
<gene>
    <name evidence="4" type="ORF">BCF53_1581</name>
</gene>
<accession>A0A4R3HPD7</accession>
<dbReference type="GO" id="GO:0003677">
    <property type="term" value="F:DNA binding"/>
    <property type="evidence" value="ECO:0007669"/>
    <property type="project" value="InterPro"/>
</dbReference>
<dbReference type="RefSeq" id="WP_132704381.1">
    <property type="nucleotide sequence ID" value="NZ_SLZR01000058.1"/>
</dbReference>
<dbReference type="AlphaFoldDB" id="A0A4R3HPD7"/>
<dbReference type="GO" id="GO:0004803">
    <property type="term" value="F:transposase activity"/>
    <property type="evidence" value="ECO:0007669"/>
    <property type="project" value="InterPro"/>
</dbReference>
<dbReference type="InterPro" id="IPR003346">
    <property type="entry name" value="Transposase_20"/>
</dbReference>
<protein>
    <submittedName>
        <fullName evidence="4">Transposase</fullName>
    </submittedName>
</protein>
<feature type="domain" description="Transposase IS116/IS110/IS902 C-terminal" evidence="3">
    <location>
        <begin position="202"/>
        <end position="281"/>
    </location>
</feature>
<organism evidence="4 5">
    <name type="scientific">Reinekea marinisedimentorum</name>
    <dbReference type="NCBI Taxonomy" id="230495"/>
    <lineage>
        <taxon>Bacteria</taxon>
        <taxon>Pseudomonadati</taxon>
        <taxon>Pseudomonadota</taxon>
        <taxon>Gammaproteobacteria</taxon>
        <taxon>Oceanospirillales</taxon>
        <taxon>Saccharospirillaceae</taxon>
        <taxon>Reinekea</taxon>
    </lineage>
</organism>
<name>A0A4R3HPD7_9GAMM</name>
<dbReference type="NCBIfam" id="NF033542">
    <property type="entry name" value="transpos_IS110"/>
    <property type="match status" value="1"/>
</dbReference>
<evidence type="ECO:0000313" key="5">
    <source>
        <dbReference type="Proteomes" id="UP000295793"/>
    </source>
</evidence>
<dbReference type="Pfam" id="PF01548">
    <property type="entry name" value="DEDD_Tnp_IS110"/>
    <property type="match status" value="1"/>
</dbReference>
<sequence length="325" mass="36485">MQYVGIDVSKAKLDCLWLRDPDNLKVKTKVHENTKKGHEKLIAWLEKNVSDDPGDVSITIEATGIYHETLAHTLFDAGFNVSVINPARSKDFAKGLGSTHKTDKRDSCILALFGCRMKPDLWQPEPPEARELKALLARLDALEGDCQRERNRLEKSEFSASSEVVLESLHNMIHELEEEKKRLVKQIDDHIDKHPRLKKDRQLLETIPGVAAVTSRIMLSVIHSRPFTKASQLAAYLGLIPVKNESGVFKGRSRLSKTGPAKIRNKLYMAAVASLKWNKDIIAQQNRLLKNGKTKMEALGAAMRKLVQICFGVVKNQTEYCAQAA</sequence>
<reference evidence="4 5" key="1">
    <citation type="submission" date="2019-03" db="EMBL/GenBank/DDBJ databases">
        <title>Genomic Encyclopedia of Archaeal and Bacterial Type Strains, Phase II (KMG-II): from individual species to whole genera.</title>
        <authorList>
            <person name="Goeker M."/>
        </authorList>
    </citation>
    <scope>NUCLEOTIDE SEQUENCE [LARGE SCALE GENOMIC DNA]</scope>
    <source>
        <strain evidence="4 5">DSM 15388</strain>
    </source>
</reference>
<comment type="caution">
    <text evidence="4">The sequence shown here is derived from an EMBL/GenBank/DDBJ whole genome shotgun (WGS) entry which is preliminary data.</text>
</comment>
<dbReference type="EMBL" id="SLZR01000058">
    <property type="protein sequence ID" value="TCS32930.1"/>
    <property type="molecule type" value="Genomic_DNA"/>
</dbReference>
<dbReference type="InterPro" id="IPR002525">
    <property type="entry name" value="Transp_IS110-like_N"/>
</dbReference>
<keyword evidence="1" id="KW-0175">Coiled coil</keyword>
<keyword evidence="5" id="KW-1185">Reference proteome</keyword>
<dbReference type="PANTHER" id="PTHR33055:SF3">
    <property type="entry name" value="PUTATIVE TRANSPOSASE FOR IS117-RELATED"/>
    <property type="match status" value="1"/>
</dbReference>
<feature type="domain" description="Transposase IS110-like N-terminal" evidence="2">
    <location>
        <begin position="4"/>
        <end position="155"/>
    </location>
</feature>
<evidence type="ECO:0000256" key="1">
    <source>
        <dbReference type="SAM" id="Coils"/>
    </source>
</evidence>
<proteinExistence type="predicted"/>
<feature type="coiled-coil region" evidence="1">
    <location>
        <begin position="132"/>
        <end position="193"/>
    </location>
</feature>